<proteinExistence type="predicted"/>
<dbReference type="InterPro" id="IPR029020">
    <property type="entry name" value="Ammonium/urea_transptr"/>
</dbReference>
<organism evidence="8 9">
    <name type="scientific">Linnemannia gamsii</name>
    <dbReference type="NCBI Taxonomy" id="64522"/>
    <lineage>
        <taxon>Eukaryota</taxon>
        <taxon>Fungi</taxon>
        <taxon>Fungi incertae sedis</taxon>
        <taxon>Mucoromycota</taxon>
        <taxon>Mortierellomycotina</taxon>
        <taxon>Mortierellomycetes</taxon>
        <taxon>Mortierellales</taxon>
        <taxon>Mortierellaceae</taxon>
        <taxon>Linnemannia</taxon>
    </lineage>
</organism>
<dbReference type="AlphaFoldDB" id="A0A9P6R635"/>
<protein>
    <recommendedName>
        <fullName evidence="7">Ammonium transporter AmtB-like domain-containing protein</fullName>
    </recommendedName>
</protein>
<dbReference type="EMBL" id="JAAAIN010000654">
    <property type="protein sequence ID" value="KAG0312008.1"/>
    <property type="molecule type" value="Genomic_DNA"/>
</dbReference>
<evidence type="ECO:0000256" key="6">
    <source>
        <dbReference type="SAM" id="Phobius"/>
    </source>
</evidence>
<dbReference type="Gene3D" id="1.10.3430.10">
    <property type="entry name" value="Ammonium transporter AmtB like domains"/>
    <property type="match status" value="1"/>
</dbReference>
<name>A0A9P6R635_9FUNG</name>
<evidence type="ECO:0000256" key="1">
    <source>
        <dbReference type="ARBA" id="ARBA00004141"/>
    </source>
</evidence>
<evidence type="ECO:0000259" key="7">
    <source>
        <dbReference type="Pfam" id="PF00909"/>
    </source>
</evidence>
<dbReference type="GO" id="GO:0016020">
    <property type="term" value="C:membrane"/>
    <property type="evidence" value="ECO:0007669"/>
    <property type="project" value="UniProtKB-SubCell"/>
</dbReference>
<keyword evidence="2 6" id="KW-0812">Transmembrane</keyword>
<evidence type="ECO:0000313" key="9">
    <source>
        <dbReference type="Proteomes" id="UP000823405"/>
    </source>
</evidence>
<accession>A0A9P6R635</accession>
<keyword evidence="4 6" id="KW-0472">Membrane</keyword>
<dbReference type="Proteomes" id="UP000823405">
    <property type="component" value="Unassembled WGS sequence"/>
</dbReference>
<keyword evidence="9" id="KW-1185">Reference proteome</keyword>
<evidence type="ECO:0000256" key="3">
    <source>
        <dbReference type="ARBA" id="ARBA00022989"/>
    </source>
</evidence>
<evidence type="ECO:0000256" key="5">
    <source>
        <dbReference type="SAM" id="MobiDB-lite"/>
    </source>
</evidence>
<sequence>MNATETPAPVIGSQYQSGDIAWTLASTALWFLFGYSLAFSKSANAFIGNFDNAFLRGVLDAPSVGSSRIPDVVFMLYQGIVAASSPPLFSSSSGPPSSTTSSPAGLGTLPDGAL</sequence>
<evidence type="ECO:0000256" key="2">
    <source>
        <dbReference type="ARBA" id="ARBA00022692"/>
    </source>
</evidence>
<evidence type="ECO:0000256" key="4">
    <source>
        <dbReference type="ARBA" id="ARBA00023136"/>
    </source>
</evidence>
<dbReference type="OrthoDB" id="3019890at2759"/>
<comment type="caution">
    <text evidence="8">The sequence shown here is derived from an EMBL/GenBank/DDBJ whole genome shotgun (WGS) entry which is preliminary data.</text>
</comment>
<dbReference type="Pfam" id="PF00909">
    <property type="entry name" value="Ammonium_transp"/>
    <property type="match status" value="1"/>
</dbReference>
<dbReference type="GO" id="GO:0008519">
    <property type="term" value="F:ammonium channel activity"/>
    <property type="evidence" value="ECO:0007669"/>
    <property type="project" value="InterPro"/>
</dbReference>
<feature type="domain" description="Ammonium transporter AmtB-like" evidence="7">
    <location>
        <begin position="25"/>
        <end position="90"/>
    </location>
</feature>
<comment type="subcellular location">
    <subcellularLocation>
        <location evidence="1">Membrane</location>
        <topology evidence="1">Multi-pass membrane protein</topology>
    </subcellularLocation>
</comment>
<keyword evidence="3 6" id="KW-1133">Transmembrane helix</keyword>
<evidence type="ECO:0000313" key="8">
    <source>
        <dbReference type="EMBL" id="KAG0312008.1"/>
    </source>
</evidence>
<reference evidence="8" key="1">
    <citation type="journal article" date="2020" name="Fungal Divers.">
        <title>Resolving the Mortierellaceae phylogeny through synthesis of multi-gene phylogenetics and phylogenomics.</title>
        <authorList>
            <person name="Vandepol N."/>
            <person name="Liber J."/>
            <person name="Desiro A."/>
            <person name="Na H."/>
            <person name="Kennedy M."/>
            <person name="Barry K."/>
            <person name="Grigoriev I.V."/>
            <person name="Miller A.N."/>
            <person name="O'Donnell K."/>
            <person name="Stajich J.E."/>
            <person name="Bonito G."/>
        </authorList>
    </citation>
    <scope>NUCLEOTIDE SEQUENCE</scope>
    <source>
        <strain evidence="8">NVP60</strain>
    </source>
</reference>
<gene>
    <name evidence="8" type="ORF">BGZ97_011501</name>
</gene>
<feature type="region of interest" description="Disordered" evidence="5">
    <location>
        <begin position="88"/>
        <end position="114"/>
    </location>
</feature>
<feature type="transmembrane region" description="Helical" evidence="6">
    <location>
        <begin position="20"/>
        <end position="39"/>
    </location>
</feature>
<dbReference type="SUPFAM" id="SSF111352">
    <property type="entry name" value="Ammonium transporter"/>
    <property type="match status" value="1"/>
</dbReference>
<dbReference type="InterPro" id="IPR024041">
    <property type="entry name" value="NH4_transpt_AmtB-like_dom"/>
</dbReference>